<dbReference type="OrthoDB" id="9792987at2"/>
<evidence type="ECO:0000313" key="1">
    <source>
        <dbReference type="EMBL" id="EFR31312.1"/>
    </source>
</evidence>
<dbReference type="CDD" id="cd02947">
    <property type="entry name" value="TRX_family"/>
    <property type="match status" value="1"/>
</dbReference>
<dbReference type="STRING" id="908337.HMPREF9257_1159"/>
<proteinExistence type="predicted"/>
<evidence type="ECO:0000313" key="2">
    <source>
        <dbReference type="Proteomes" id="UP000005990"/>
    </source>
</evidence>
<sequence>MSINEVEFMEIINKSFETVTANQAGEYLAADKEKPVFVGRPTCPYCRKFILKLKEIIDESNQEILFVNSENKADQGLAEFRDKYNIKTVPGFLVAKQGEVKVKCDSSMPIEEIKEFIG</sequence>
<protein>
    <submittedName>
        <fullName evidence="1">Putative bacteriocin transport accessory protein</fullName>
    </submittedName>
</protein>
<name>E4KQ06_9LACT</name>
<dbReference type="eggNOG" id="COG0526">
    <property type="taxonomic scope" value="Bacteria"/>
</dbReference>
<dbReference type="Gene3D" id="3.40.30.10">
    <property type="entry name" value="Glutaredoxin"/>
    <property type="match status" value="1"/>
</dbReference>
<organism evidence="1 2">
    <name type="scientific">Eremococcus coleocola ACS-139-V-Col8</name>
    <dbReference type="NCBI Taxonomy" id="908337"/>
    <lineage>
        <taxon>Bacteria</taxon>
        <taxon>Bacillati</taxon>
        <taxon>Bacillota</taxon>
        <taxon>Bacilli</taxon>
        <taxon>Lactobacillales</taxon>
        <taxon>Aerococcaceae</taxon>
        <taxon>Eremococcus</taxon>
    </lineage>
</organism>
<keyword evidence="2" id="KW-1185">Reference proteome</keyword>
<dbReference type="InterPro" id="IPR046698">
    <property type="entry name" value="PedC-like"/>
</dbReference>
<comment type="caution">
    <text evidence="1">The sequence shown here is derived from an EMBL/GenBank/DDBJ whole genome shotgun (WGS) entry which is preliminary data.</text>
</comment>
<dbReference type="AlphaFoldDB" id="E4KQ06"/>
<dbReference type="Proteomes" id="UP000005990">
    <property type="component" value="Unassembled WGS sequence"/>
</dbReference>
<dbReference type="RefSeq" id="WP_006418515.1">
    <property type="nucleotide sequence ID" value="NZ_AENN01000015.1"/>
</dbReference>
<gene>
    <name evidence="1" type="ORF">HMPREF9257_1159</name>
</gene>
<reference evidence="1 2" key="1">
    <citation type="submission" date="2010-10" db="EMBL/GenBank/DDBJ databases">
        <authorList>
            <person name="Durkin A.S."/>
            <person name="Madupu R."/>
            <person name="Torralba M."/>
            <person name="Gillis M."/>
            <person name="Methe B."/>
            <person name="Sutton G."/>
            <person name="Nelson K.E."/>
        </authorList>
    </citation>
    <scope>NUCLEOTIDE SEQUENCE [LARGE SCALE GENOMIC DNA]</scope>
    <source>
        <strain evidence="1 2">ACS-139-V-Col8</strain>
    </source>
</reference>
<dbReference type="Pfam" id="PF20207">
    <property type="entry name" value="DUF6568"/>
    <property type="match status" value="1"/>
</dbReference>
<accession>E4KQ06</accession>
<dbReference type="EMBL" id="AENN01000015">
    <property type="protein sequence ID" value="EFR31312.1"/>
    <property type="molecule type" value="Genomic_DNA"/>
</dbReference>
<dbReference type="InterPro" id="IPR036249">
    <property type="entry name" value="Thioredoxin-like_sf"/>
</dbReference>
<dbReference type="SUPFAM" id="SSF52833">
    <property type="entry name" value="Thioredoxin-like"/>
    <property type="match status" value="1"/>
</dbReference>